<reference evidence="1 2" key="1">
    <citation type="submission" date="2024-02" db="EMBL/GenBank/DDBJ databases">
        <title>Identification of pathogenicity and growth-promoting function of Pseudomonas putida variant.</title>
        <authorList>
            <person name="Sun J."/>
        </authorList>
    </citation>
    <scope>NUCLEOTIDE SEQUENCE [LARGE SCALE GENOMIC DNA]</scope>
    <source>
        <strain evidence="1 2">A03</strain>
    </source>
</reference>
<dbReference type="Pfam" id="PF10721">
    <property type="entry name" value="DUF2514"/>
    <property type="match status" value="1"/>
</dbReference>
<proteinExistence type="predicted"/>
<comment type="caution">
    <text evidence="1">The sequence shown here is derived from an EMBL/GenBank/DDBJ whole genome shotgun (WGS) entry which is preliminary data.</text>
</comment>
<organism evidence="1 2">
    <name type="scientific">Pseudomonas farsensis</name>
    <dbReference type="NCBI Taxonomy" id="2745492"/>
    <lineage>
        <taxon>Bacteria</taxon>
        <taxon>Pseudomonadati</taxon>
        <taxon>Pseudomonadota</taxon>
        <taxon>Gammaproteobacteria</taxon>
        <taxon>Pseudomonadales</taxon>
        <taxon>Pseudomonadaceae</taxon>
        <taxon>Pseudomonas</taxon>
    </lineage>
</organism>
<protein>
    <submittedName>
        <fullName evidence="1">DUF2514 family protein</fullName>
    </submittedName>
</protein>
<evidence type="ECO:0000313" key="2">
    <source>
        <dbReference type="Proteomes" id="UP001380290"/>
    </source>
</evidence>
<feature type="non-terminal residue" evidence="1">
    <location>
        <position position="1"/>
    </location>
</feature>
<gene>
    <name evidence="1" type="ORF">V7S98_23130</name>
</gene>
<name>A0ABU8QZM5_9PSED</name>
<accession>A0ABU8QZM5</accession>
<evidence type="ECO:0000313" key="1">
    <source>
        <dbReference type="EMBL" id="MEJ5866114.1"/>
    </source>
</evidence>
<sequence length="55" mass="5813">AVARGQAATRAAMVLSDLLARADARAGELAAAYDRARIAGLQCSSEYDLMRKTSQ</sequence>
<dbReference type="Proteomes" id="UP001380290">
    <property type="component" value="Unassembled WGS sequence"/>
</dbReference>
<keyword evidence="2" id="KW-1185">Reference proteome</keyword>
<dbReference type="InterPro" id="IPR019659">
    <property type="entry name" value="DUF2514"/>
</dbReference>
<dbReference type="RefSeq" id="WP_339600734.1">
    <property type="nucleotide sequence ID" value="NZ_JBBHLC010000166.1"/>
</dbReference>
<dbReference type="EMBL" id="JBBHLC010000166">
    <property type="protein sequence ID" value="MEJ5866114.1"/>
    <property type="molecule type" value="Genomic_DNA"/>
</dbReference>